<organism evidence="1 2">
    <name type="scientific">Rhodococcus erythropolis</name>
    <name type="common">Arthrobacter picolinophilus</name>
    <dbReference type="NCBI Taxonomy" id="1833"/>
    <lineage>
        <taxon>Bacteria</taxon>
        <taxon>Bacillati</taxon>
        <taxon>Actinomycetota</taxon>
        <taxon>Actinomycetes</taxon>
        <taxon>Mycobacteriales</taxon>
        <taxon>Nocardiaceae</taxon>
        <taxon>Rhodococcus</taxon>
        <taxon>Rhodococcus erythropolis group</taxon>
    </lineage>
</organism>
<protein>
    <recommendedName>
        <fullName evidence="3">Type IV toxin-antitoxin system AbiEi family antitoxin domain-containing protein</fullName>
    </recommendedName>
</protein>
<name>A0A8I0ZWJ0_RHOER</name>
<dbReference type="AlphaFoldDB" id="A0A8I0ZWJ0"/>
<reference evidence="1 2" key="1">
    <citation type="submission" date="2020-12" db="EMBL/GenBank/DDBJ databases">
        <title>Draft genome sequence of furan degrading bacterial strain FUR100.</title>
        <authorList>
            <person name="Woiski C."/>
        </authorList>
    </citation>
    <scope>NUCLEOTIDE SEQUENCE [LARGE SCALE GENOMIC DNA]</scope>
    <source>
        <strain evidence="1 2">FUR100</strain>
    </source>
</reference>
<evidence type="ECO:0000313" key="1">
    <source>
        <dbReference type="EMBL" id="MBH5144548.1"/>
    </source>
</evidence>
<dbReference type="EMBL" id="JAECSB010000064">
    <property type="protein sequence ID" value="MBH5144548.1"/>
    <property type="molecule type" value="Genomic_DNA"/>
</dbReference>
<sequence length="357" mass="39895">MYLQARRMPSHTEIDALQAIVDAQHGLVTHTQLHTIGFPRSRVKQRVEVGRWQTVLRGVYSVTTGPLTRYAVLEAALLYGGGSSMLSHHTAAEEWSMRRPDGTAPVHITVPYGKSAISQAATFVRGLGADRHPSPLIGTVLHPGVVVHRSRAHRHIGVDAQMPRTGKADTALDLAVAEPTPREAYVSLITTVTNGRIRLTDIRRRMEERSPRRYRKALESAVKLLADGVQSTLEYHYAVDVEQAHGLPSVRRQSPVRVDGRTLYEDCDYSEVGVPLIVRLDGRWAHSMAEVAFRDRRRDNAAELAGRPRLVYGFDEVMKTPCQVAHEVEMVLRRGGWERRGENPCGACEWLRSTETP</sequence>
<comment type="caution">
    <text evidence="1">The sequence shown here is derived from an EMBL/GenBank/DDBJ whole genome shotgun (WGS) entry which is preliminary data.</text>
</comment>
<keyword evidence="2" id="KW-1185">Reference proteome</keyword>
<accession>A0A8I0ZWJ0</accession>
<gene>
    <name evidence="1" type="ORF">I3517_18265</name>
</gene>
<dbReference type="Proteomes" id="UP000627573">
    <property type="component" value="Unassembled WGS sequence"/>
</dbReference>
<evidence type="ECO:0000313" key="2">
    <source>
        <dbReference type="Proteomes" id="UP000627573"/>
    </source>
</evidence>
<proteinExistence type="predicted"/>
<evidence type="ECO:0008006" key="3">
    <source>
        <dbReference type="Google" id="ProtNLM"/>
    </source>
</evidence>